<evidence type="ECO:0000313" key="2">
    <source>
        <dbReference type="EMBL" id="GMK56811.1"/>
    </source>
</evidence>
<protein>
    <submittedName>
        <fullName evidence="2">Uncharacterized protein</fullName>
    </submittedName>
</protein>
<gene>
    <name evidence="2" type="ORF">CspeluHIS016_0306510</name>
</gene>
<sequence length="385" mass="41308">MPRKHRPRTTTLYLPPPEQVEAPQHNLEVLLAAQQLARERGHSFDIESFLSPAQREEYITLLEREIGKSREGSAEGQSGEGSGDGTPNEPAAKRRRTLSAGAAAHWRSRLLARQRTRSATPRIKPEPDGSVPGTPTNHSLRDRDKGKQEVVLPADRPEIQASASYWNHLLVQARESRGPQWDYNTQMLMFDQHTDKYYSQGLPEPDTPPRLPSKKLAEAPNGEPNGEDKGKAPEVAQAVPPSAQPSTPVRFPGPTPAGPGNAEPTSGGFSAPPGPVQSPQNRGPNQNQNQSQLPPHLRMQAAAQANVQAQALALGQSGGFNLNPMLMQGRAAGINPMSLMGGMGGMPMGQMGQMGQMGPQFQGGPQGQGPMVGGWGGEQGFQQNG</sequence>
<name>A0AAD3YBA7_9TREE</name>
<dbReference type="EMBL" id="BTCM01000003">
    <property type="protein sequence ID" value="GMK56811.1"/>
    <property type="molecule type" value="Genomic_DNA"/>
</dbReference>
<accession>A0AAD3YBA7</accession>
<feature type="compositionally biased region" description="Gly residues" evidence="1">
    <location>
        <begin position="364"/>
        <end position="379"/>
    </location>
</feature>
<feature type="compositionally biased region" description="Basic residues" evidence="1">
    <location>
        <begin position="106"/>
        <end position="116"/>
    </location>
</feature>
<reference evidence="2" key="1">
    <citation type="journal article" date="2023" name="BMC Genomics">
        <title>Chromosome-level genome assemblies of Cutaneotrichosporon spp. (Trichosporonales, Basidiomycota) reveal imbalanced evolution between nucleotide sequences and chromosome synteny.</title>
        <authorList>
            <person name="Kobayashi Y."/>
            <person name="Kayamori A."/>
            <person name="Aoki K."/>
            <person name="Shiwa Y."/>
            <person name="Matsutani M."/>
            <person name="Fujita N."/>
            <person name="Sugita T."/>
            <person name="Iwasaki W."/>
            <person name="Tanaka N."/>
            <person name="Takashima M."/>
        </authorList>
    </citation>
    <scope>NUCLEOTIDE SEQUENCE</scope>
    <source>
        <strain evidence="2">HIS016</strain>
    </source>
</reference>
<feature type="compositionally biased region" description="Basic and acidic residues" evidence="1">
    <location>
        <begin position="64"/>
        <end position="73"/>
    </location>
</feature>
<organism evidence="2 3">
    <name type="scientific">Cutaneotrichosporon spelunceum</name>
    <dbReference type="NCBI Taxonomy" id="1672016"/>
    <lineage>
        <taxon>Eukaryota</taxon>
        <taxon>Fungi</taxon>
        <taxon>Dikarya</taxon>
        <taxon>Basidiomycota</taxon>
        <taxon>Agaricomycotina</taxon>
        <taxon>Tremellomycetes</taxon>
        <taxon>Trichosporonales</taxon>
        <taxon>Trichosporonaceae</taxon>
        <taxon>Cutaneotrichosporon</taxon>
    </lineage>
</organism>
<proteinExistence type="predicted"/>
<dbReference type="AlphaFoldDB" id="A0AAD3YBA7"/>
<evidence type="ECO:0000313" key="3">
    <source>
        <dbReference type="Proteomes" id="UP001222932"/>
    </source>
</evidence>
<dbReference type="Proteomes" id="UP001222932">
    <property type="component" value="Unassembled WGS sequence"/>
</dbReference>
<feature type="region of interest" description="Disordered" evidence="1">
    <location>
        <begin position="363"/>
        <end position="385"/>
    </location>
</feature>
<feature type="region of interest" description="Disordered" evidence="1">
    <location>
        <begin position="64"/>
        <end position="147"/>
    </location>
</feature>
<evidence type="ECO:0000256" key="1">
    <source>
        <dbReference type="SAM" id="MobiDB-lite"/>
    </source>
</evidence>
<reference evidence="2" key="2">
    <citation type="submission" date="2023-06" db="EMBL/GenBank/DDBJ databases">
        <authorList>
            <person name="Kobayashi Y."/>
            <person name="Kayamori A."/>
            <person name="Aoki K."/>
            <person name="Shiwa Y."/>
            <person name="Fujita N."/>
            <person name="Sugita T."/>
            <person name="Iwasaki W."/>
            <person name="Tanaka N."/>
            <person name="Takashima M."/>
        </authorList>
    </citation>
    <scope>NUCLEOTIDE SEQUENCE</scope>
    <source>
        <strain evidence="2">HIS016</strain>
    </source>
</reference>
<comment type="caution">
    <text evidence="2">The sequence shown here is derived from an EMBL/GenBank/DDBJ whole genome shotgun (WGS) entry which is preliminary data.</text>
</comment>
<feature type="compositionally biased region" description="Low complexity" evidence="1">
    <location>
        <begin position="277"/>
        <end position="290"/>
    </location>
</feature>
<feature type="region of interest" description="Disordered" evidence="1">
    <location>
        <begin position="197"/>
        <end position="292"/>
    </location>
</feature>
<keyword evidence="3" id="KW-1185">Reference proteome</keyword>